<reference evidence="2" key="1">
    <citation type="submission" date="2023-09" db="EMBL/GenBank/DDBJ databases">
        <title>Undibacterium sp. 20NA77.5 isolated from freshwater.</title>
        <authorList>
            <person name="Le V."/>
            <person name="Ko S.-R."/>
            <person name="Ahn C.-Y."/>
            <person name="Oh H.-M."/>
        </authorList>
    </citation>
    <scope>NUCLEOTIDE SEQUENCE</scope>
    <source>
        <strain evidence="2">20NA77.5</strain>
    </source>
</reference>
<gene>
    <name evidence="2" type="ORF">RF679_02605</name>
</gene>
<protein>
    <submittedName>
        <fullName evidence="2">TfoX/Sxy family protein</fullName>
    </submittedName>
</protein>
<dbReference type="Gene3D" id="3.30.1460.30">
    <property type="entry name" value="YgaC/TfoX-N like chaperone"/>
    <property type="match status" value="1"/>
</dbReference>
<evidence type="ECO:0000259" key="1">
    <source>
        <dbReference type="Pfam" id="PF04993"/>
    </source>
</evidence>
<dbReference type="EMBL" id="CP133720">
    <property type="protein sequence ID" value="WMW81187.1"/>
    <property type="molecule type" value="Genomic_DNA"/>
</dbReference>
<name>A0ABY9RIY3_9BURK</name>
<keyword evidence="3" id="KW-1185">Reference proteome</keyword>
<organism evidence="2 3">
    <name type="scientific">Undibacterium cyanobacteriorum</name>
    <dbReference type="NCBI Taxonomy" id="3073561"/>
    <lineage>
        <taxon>Bacteria</taxon>
        <taxon>Pseudomonadati</taxon>
        <taxon>Pseudomonadota</taxon>
        <taxon>Betaproteobacteria</taxon>
        <taxon>Burkholderiales</taxon>
        <taxon>Oxalobacteraceae</taxon>
        <taxon>Undibacterium</taxon>
    </lineage>
</organism>
<dbReference type="InterPro" id="IPR007076">
    <property type="entry name" value="TfoX_N"/>
</dbReference>
<dbReference type="SUPFAM" id="SSF159894">
    <property type="entry name" value="YgaC/TfoX-N like"/>
    <property type="match status" value="1"/>
</dbReference>
<proteinExistence type="predicted"/>
<dbReference type="Proteomes" id="UP001181355">
    <property type="component" value="Chromosome"/>
</dbReference>
<accession>A0ABY9RIY3</accession>
<evidence type="ECO:0000313" key="3">
    <source>
        <dbReference type="Proteomes" id="UP001181355"/>
    </source>
</evidence>
<feature type="domain" description="TfoX N-terminal" evidence="1">
    <location>
        <begin position="14"/>
        <end position="95"/>
    </location>
</feature>
<sequence>MATDTSFLEFVMDQTAFLGNMRFKKMFGEYALYHNEVVVAFLCDNQFYLKPHPQLRAMLEHVLEAPPYPGAKNYLLLSDELDNPQQLGALIRAAAHLFPPKKPKTTKKKSSA</sequence>
<dbReference type="Pfam" id="PF04993">
    <property type="entry name" value="TfoX_N"/>
    <property type="match status" value="1"/>
</dbReference>
<evidence type="ECO:0000313" key="2">
    <source>
        <dbReference type="EMBL" id="WMW81187.1"/>
    </source>
</evidence>
<dbReference type="RefSeq" id="WP_309482677.1">
    <property type="nucleotide sequence ID" value="NZ_CP133720.1"/>
</dbReference>